<organism evidence="3 4">
    <name type="scientific">Sphingobacterium kitahiroshimense</name>
    <dbReference type="NCBI Taxonomy" id="470446"/>
    <lineage>
        <taxon>Bacteria</taxon>
        <taxon>Pseudomonadati</taxon>
        <taxon>Bacteroidota</taxon>
        <taxon>Sphingobacteriia</taxon>
        <taxon>Sphingobacteriales</taxon>
        <taxon>Sphingobacteriaceae</taxon>
        <taxon>Sphingobacterium</taxon>
    </lineage>
</organism>
<keyword evidence="3" id="KW-0418">Kinase</keyword>
<dbReference type="InterPro" id="IPR050640">
    <property type="entry name" value="Bact_2-comp_sensor_kinase"/>
</dbReference>
<dbReference type="Gene3D" id="3.30.565.10">
    <property type="entry name" value="Histidine kinase-like ATPase, C-terminal domain"/>
    <property type="match status" value="1"/>
</dbReference>
<dbReference type="InterPro" id="IPR010559">
    <property type="entry name" value="Sig_transdc_His_kin_internal"/>
</dbReference>
<dbReference type="GO" id="GO:0016301">
    <property type="term" value="F:kinase activity"/>
    <property type="evidence" value="ECO:0007669"/>
    <property type="project" value="UniProtKB-KW"/>
</dbReference>
<dbReference type="Pfam" id="PF06580">
    <property type="entry name" value="His_kinase"/>
    <property type="match status" value="1"/>
</dbReference>
<feature type="domain" description="Signal transduction histidine kinase internal region" evidence="2">
    <location>
        <begin position="126"/>
        <end position="200"/>
    </location>
</feature>
<sequence>MKTELSDPYKTYLHLSVWIVFVCMFYINMYLLIPRFFFKGRYEIYIILLILLVIGSLLIVMYVSNYMHVITAANLKVDKRQNMNFFNGILVSTPIILTTTTLKLFNRWIKDNKRISELKNLALTSELTSLRNQIQPHFLFNMLNNVKALIRKDPEMATEVIIKLSDFLRYQLYENDNDKTLLTGEINFITNFLKLEEIRRDHLKTTIQCEPELVKKNIFLPPHIFTAFIENAIKYSLSATEGTSFIHISFMASDGQLHFECRNSKDPKLALNPNKKYSGLGLTNTKRRLELLYQDDYQLNITVQETEYSVKLTIPI</sequence>
<feature type="transmembrane region" description="Helical" evidence="1">
    <location>
        <begin position="12"/>
        <end position="33"/>
    </location>
</feature>
<keyword evidence="1" id="KW-0472">Membrane</keyword>
<keyword evidence="1" id="KW-0812">Transmembrane</keyword>
<keyword evidence="1" id="KW-1133">Transmembrane helix</keyword>
<dbReference type="PANTHER" id="PTHR34220">
    <property type="entry name" value="SENSOR HISTIDINE KINASE YPDA"/>
    <property type="match status" value="1"/>
</dbReference>
<comment type="caution">
    <text evidence="3">The sequence shown here is derived from an EMBL/GenBank/DDBJ whole genome shotgun (WGS) entry which is preliminary data.</text>
</comment>
<keyword evidence="4" id="KW-1185">Reference proteome</keyword>
<accession>A0ABV0BQ42</accession>
<dbReference type="RefSeq" id="WP_346580824.1">
    <property type="nucleotide sequence ID" value="NZ_JBDJNQ010000002.1"/>
</dbReference>
<name>A0ABV0BQ42_9SPHI</name>
<dbReference type="InterPro" id="IPR036890">
    <property type="entry name" value="HATPase_C_sf"/>
</dbReference>
<evidence type="ECO:0000259" key="2">
    <source>
        <dbReference type="Pfam" id="PF06580"/>
    </source>
</evidence>
<feature type="transmembrane region" description="Helical" evidence="1">
    <location>
        <begin position="85"/>
        <end position="105"/>
    </location>
</feature>
<dbReference type="PANTHER" id="PTHR34220:SF7">
    <property type="entry name" value="SENSOR HISTIDINE KINASE YPDA"/>
    <property type="match status" value="1"/>
</dbReference>
<feature type="transmembrane region" description="Helical" evidence="1">
    <location>
        <begin position="45"/>
        <end position="65"/>
    </location>
</feature>
<protein>
    <submittedName>
        <fullName evidence="3">Histidine kinase</fullName>
    </submittedName>
</protein>
<evidence type="ECO:0000313" key="3">
    <source>
        <dbReference type="EMBL" id="MEN5376632.1"/>
    </source>
</evidence>
<evidence type="ECO:0000313" key="4">
    <source>
        <dbReference type="Proteomes" id="UP001409291"/>
    </source>
</evidence>
<dbReference type="EMBL" id="JBDJNQ010000002">
    <property type="protein sequence ID" value="MEN5376632.1"/>
    <property type="molecule type" value="Genomic_DNA"/>
</dbReference>
<evidence type="ECO:0000256" key="1">
    <source>
        <dbReference type="SAM" id="Phobius"/>
    </source>
</evidence>
<gene>
    <name evidence="3" type="ORF">ABE541_05095</name>
</gene>
<dbReference type="SUPFAM" id="SSF55874">
    <property type="entry name" value="ATPase domain of HSP90 chaperone/DNA topoisomerase II/histidine kinase"/>
    <property type="match status" value="1"/>
</dbReference>
<keyword evidence="3" id="KW-0808">Transferase</keyword>
<reference evidence="3 4" key="1">
    <citation type="submission" date="2024-04" db="EMBL/GenBank/DDBJ databases">
        <title>WGS of bacteria from Torrens River.</title>
        <authorList>
            <person name="Wyrsch E.R."/>
            <person name="Drigo B."/>
        </authorList>
    </citation>
    <scope>NUCLEOTIDE SEQUENCE [LARGE SCALE GENOMIC DNA]</scope>
    <source>
        <strain evidence="3 4">TWI391</strain>
    </source>
</reference>
<dbReference type="Proteomes" id="UP001409291">
    <property type="component" value="Unassembled WGS sequence"/>
</dbReference>
<proteinExistence type="predicted"/>